<dbReference type="EMBL" id="BAAFRS010000151">
    <property type="protein sequence ID" value="GAB1223532.1"/>
    <property type="molecule type" value="Genomic_DNA"/>
</dbReference>
<comment type="caution">
    <text evidence="1">The sequence shown here is derived from an EMBL/GenBank/DDBJ whole genome shotgun (WGS) entry which is preliminary data.</text>
</comment>
<name>A0ABQ0DLC9_9EUKA</name>
<protein>
    <submittedName>
        <fullName evidence="1">Uncharacterized protein</fullName>
    </submittedName>
</protein>
<accession>A0ABQ0DLC9</accession>
<evidence type="ECO:0000313" key="1">
    <source>
        <dbReference type="EMBL" id="GAB1223532.1"/>
    </source>
</evidence>
<reference evidence="1 2" key="1">
    <citation type="journal article" date="2019" name="PLoS Negl. Trop. Dis.">
        <title>Whole genome sequencing of Entamoeba nuttalli reveals mammalian host-related molecular signatures and a novel octapeptide-repeat surface protein.</title>
        <authorList>
            <person name="Tanaka M."/>
            <person name="Makiuchi T."/>
            <person name="Komiyama T."/>
            <person name="Shiina T."/>
            <person name="Osaki K."/>
            <person name="Tachibana H."/>
        </authorList>
    </citation>
    <scope>NUCLEOTIDE SEQUENCE [LARGE SCALE GENOMIC DNA]</scope>
    <source>
        <strain evidence="1 2">P19-061405</strain>
    </source>
</reference>
<keyword evidence="2" id="KW-1185">Reference proteome</keyword>
<evidence type="ECO:0000313" key="2">
    <source>
        <dbReference type="Proteomes" id="UP001628156"/>
    </source>
</evidence>
<gene>
    <name evidence="1" type="ORF">ENUP19_0151G0007</name>
</gene>
<proteinExistence type="predicted"/>
<dbReference type="Proteomes" id="UP001628156">
    <property type="component" value="Unassembled WGS sequence"/>
</dbReference>
<organism evidence="1 2">
    <name type="scientific">Entamoeba nuttalli</name>
    <dbReference type="NCBI Taxonomy" id="412467"/>
    <lineage>
        <taxon>Eukaryota</taxon>
        <taxon>Amoebozoa</taxon>
        <taxon>Evosea</taxon>
        <taxon>Archamoebae</taxon>
        <taxon>Mastigamoebida</taxon>
        <taxon>Entamoebidae</taxon>
        <taxon>Entamoeba</taxon>
    </lineage>
</organism>
<sequence length="74" mass="8668">MEYTPEDIAFFELLKDPVKNEAQIIEILARRFYEIQTKQHKVYTLSIAKEGSAFPIQLTNDGYLILRIPITRPK</sequence>